<dbReference type="GeneID" id="28543223"/>
<dbReference type="InterPro" id="IPR000620">
    <property type="entry name" value="EamA_dom"/>
</dbReference>
<evidence type="ECO:0000313" key="4">
    <source>
        <dbReference type="Proteomes" id="UP000032427"/>
    </source>
</evidence>
<feature type="transmembrane region" description="Helical" evidence="1">
    <location>
        <begin position="90"/>
        <end position="110"/>
    </location>
</feature>
<dbReference type="OrthoDB" id="369870at2"/>
<keyword evidence="4" id="KW-1185">Reference proteome</keyword>
<dbReference type="EMBL" id="LN554847">
    <property type="protein sequence ID" value="CED57587.1"/>
    <property type="molecule type" value="Genomic_DNA"/>
</dbReference>
<sequence length="283" mass="31626">MYTFFGALAFIIWGLVPVYFHQLEGFSPALILSNRIFWSAVILIAVFCFKPNLIDKKQCTAKNISIAFVAGILMNLSWLGFVYATITNNIMAASLAFYITPVFVFFMGFVFFKEELKSPQKIALFLMVLAIVSYVYLDQQLPVLSLAISLSFASYIAIKKLIKLNTFGAIFFEHILFAPIALWYIMTHSDGLLLADFGKLTGTAPLQLASILLLSISILKTPLSKISLLQYIEPTLHLALAIWIYHEPISNGQKCALILVILSIMVANIKMKKPNKPNLANKS</sequence>
<evidence type="ECO:0000313" key="3">
    <source>
        <dbReference type="EMBL" id="CED57587.1"/>
    </source>
</evidence>
<feature type="domain" description="EamA" evidence="2">
    <location>
        <begin position="4"/>
        <end position="132"/>
    </location>
</feature>
<protein>
    <submittedName>
        <fullName evidence="3">Integral membrane protein</fullName>
    </submittedName>
</protein>
<feature type="transmembrane region" description="Helical" evidence="1">
    <location>
        <begin position="143"/>
        <end position="158"/>
    </location>
</feature>
<organism evidence="3 4">
    <name type="scientific">Aliivibrio wodanis</name>
    <dbReference type="NCBI Taxonomy" id="80852"/>
    <lineage>
        <taxon>Bacteria</taxon>
        <taxon>Pseudomonadati</taxon>
        <taxon>Pseudomonadota</taxon>
        <taxon>Gammaproteobacteria</taxon>
        <taxon>Vibrionales</taxon>
        <taxon>Vibrionaceae</taxon>
        <taxon>Aliivibrio</taxon>
    </lineage>
</organism>
<name>A0A090IAT5_9GAMM</name>
<dbReference type="GO" id="GO:0016020">
    <property type="term" value="C:membrane"/>
    <property type="evidence" value="ECO:0007669"/>
    <property type="project" value="InterPro"/>
</dbReference>
<dbReference type="Proteomes" id="UP000032427">
    <property type="component" value="Chromosome 2"/>
</dbReference>
<dbReference type="SUPFAM" id="SSF103481">
    <property type="entry name" value="Multidrug resistance efflux transporter EmrE"/>
    <property type="match status" value="2"/>
</dbReference>
<dbReference type="HOGENOM" id="CLU_054508_0_0_6"/>
<feature type="transmembrane region" description="Helical" evidence="1">
    <location>
        <begin position="197"/>
        <end position="216"/>
    </location>
</feature>
<feature type="domain" description="EamA" evidence="2">
    <location>
        <begin position="145"/>
        <end position="268"/>
    </location>
</feature>
<feature type="transmembrane region" description="Helical" evidence="1">
    <location>
        <begin position="122"/>
        <end position="137"/>
    </location>
</feature>
<evidence type="ECO:0000259" key="2">
    <source>
        <dbReference type="Pfam" id="PF00892"/>
    </source>
</evidence>
<feature type="transmembrane region" description="Helical" evidence="1">
    <location>
        <begin position="66"/>
        <end position="84"/>
    </location>
</feature>
<feature type="transmembrane region" description="Helical" evidence="1">
    <location>
        <begin position="165"/>
        <end position="185"/>
    </location>
</feature>
<keyword evidence="1" id="KW-0472">Membrane</keyword>
<dbReference type="KEGG" id="awd:AWOD_II_0968"/>
<proteinExistence type="predicted"/>
<dbReference type="InterPro" id="IPR037185">
    <property type="entry name" value="EmrE-like"/>
</dbReference>
<gene>
    <name evidence="3" type="ORF">AWOD_II_0968</name>
</gene>
<dbReference type="Pfam" id="PF00892">
    <property type="entry name" value="EamA"/>
    <property type="match status" value="2"/>
</dbReference>
<reference evidence="4" key="1">
    <citation type="submission" date="2014-09" db="EMBL/GenBank/DDBJ databases">
        <authorList>
            <person name="Hjerde E."/>
        </authorList>
    </citation>
    <scope>NUCLEOTIDE SEQUENCE [LARGE SCALE GENOMIC DNA]</scope>
    <source>
        <strain evidence="4">06/09/139</strain>
    </source>
</reference>
<feature type="transmembrane region" description="Helical" evidence="1">
    <location>
        <begin position="36"/>
        <end position="54"/>
    </location>
</feature>
<evidence type="ECO:0000256" key="1">
    <source>
        <dbReference type="SAM" id="Phobius"/>
    </source>
</evidence>
<keyword evidence="1" id="KW-0812">Transmembrane</keyword>
<dbReference type="PATRIC" id="fig|80852.17.peg.3767"/>
<accession>A0A090IAT5</accession>
<keyword evidence="1" id="KW-1133">Transmembrane helix</keyword>
<dbReference type="AlphaFoldDB" id="A0A090IAT5"/>